<keyword evidence="3" id="KW-1185">Reference proteome</keyword>
<dbReference type="EMBL" id="BPLF01000001">
    <property type="protein sequence ID" value="GIX60612.1"/>
    <property type="molecule type" value="Genomic_DNA"/>
</dbReference>
<sequence length="345" mass="37269">MGQVKRDAKPTAKSCRLPCILCADSAGSWPCTPVAPPKTTTLGTVKLDRRCAPTVLFVDEGLQQKPGQRVLELESPRLRVQMEQPAGEERKDDLVLDGRVRPQLKQGLAQQVADRLGNGHPEVHAVLQPVSNAFHRREAQKPVHQVLKLAHLALQGSVVDVAHEHFAPLLLQVLRLLLQRALEREVLVVNGADGACQNLVHGGEVQGGLQLAVRPHEPREQLQVAAADPEQGARNAVAVLDVLLEHGARHCGFHLGDVEAEQRRRVDRGLGGGRCRAPHGDAVEGSREPRVEERERGGAVIGDQDGGEVVGLQGREQLAEEAPASAPQKGRARELVDAVEAQDPP</sequence>
<evidence type="ECO:0000313" key="3">
    <source>
        <dbReference type="Proteomes" id="UP001497744"/>
    </source>
</evidence>
<evidence type="ECO:0000313" key="2">
    <source>
        <dbReference type="EMBL" id="GIX60612.1"/>
    </source>
</evidence>
<feature type="compositionally biased region" description="Basic and acidic residues" evidence="1">
    <location>
        <begin position="278"/>
        <end position="297"/>
    </location>
</feature>
<protein>
    <submittedName>
        <fullName evidence="2">Phosphatidylinositol 4-phosphate 3-kinase C2 domain-containing subunit gamma</fullName>
    </submittedName>
</protein>
<dbReference type="RefSeq" id="XP_067712683.1">
    <property type="nucleotide sequence ID" value="XM_067856582.1"/>
</dbReference>
<evidence type="ECO:0000256" key="1">
    <source>
        <dbReference type="SAM" id="MobiDB-lite"/>
    </source>
</evidence>
<organism evidence="2 3">
    <name type="scientific">Babesia caballi</name>
    <dbReference type="NCBI Taxonomy" id="5871"/>
    <lineage>
        <taxon>Eukaryota</taxon>
        <taxon>Sar</taxon>
        <taxon>Alveolata</taxon>
        <taxon>Apicomplexa</taxon>
        <taxon>Aconoidasida</taxon>
        <taxon>Piroplasmida</taxon>
        <taxon>Babesiidae</taxon>
        <taxon>Babesia</taxon>
    </lineage>
</organism>
<reference evidence="2 3" key="1">
    <citation type="submission" date="2021-06" db="EMBL/GenBank/DDBJ databases">
        <title>Genome sequence of Babesia caballi.</title>
        <authorList>
            <person name="Yamagishi J."/>
            <person name="Kidaka T."/>
            <person name="Ochi A."/>
        </authorList>
    </citation>
    <scope>NUCLEOTIDE SEQUENCE [LARGE SCALE GENOMIC DNA]</scope>
    <source>
        <strain evidence="2">USDA-D6B2</strain>
    </source>
</reference>
<comment type="caution">
    <text evidence="2">The sequence shown here is derived from an EMBL/GenBank/DDBJ whole genome shotgun (WGS) entry which is preliminary data.</text>
</comment>
<dbReference type="GeneID" id="94192095"/>
<dbReference type="Proteomes" id="UP001497744">
    <property type="component" value="Unassembled WGS sequence"/>
</dbReference>
<dbReference type="AlphaFoldDB" id="A0AAV4LM70"/>
<name>A0AAV4LM70_BABCB</name>
<accession>A0AAV4LM70</accession>
<proteinExistence type="predicted"/>
<feature type="region of interest" description="Disordered" evidence="1">
    <location>
        <begin position="270"/>
        <end position="345"/>
    </location>
</feature>
<gene>
    <name evidence="2" type="ORF">BcabD6B2_00470</name>
</gene>